<dbReference type="InterPro" id="IPR010016">
    <property type="entry name" value="PxpB"/>
</dbReference>
<dbReference type="Pfam" id="PF02682">
    <property type="entry name" value="CT_C_D"/>
    <property type="match status" value="1"/>
</dbReference>
<evidence type="ECO:0000313" key="6">
    <source>
        <dbReference type="Proteomes" id="UP000295696"/>
    </source>
</evidence>
<accession>A0A4R3JK49</accession>
<comment type="caution">
    <text evidence="5">The sequence shown here is derived from an EMBL/GenBank/DDBJ whole genome shotgun (WGS) entry which is preliminary data.</text>
</comment>
<organism evidence="5 6">
    <name type="scientific">Primorskyibacter sedentarius</name>
    <dbReference type="NCBI Taxonomy" id="745311"/>
    <lineage>
        <taxon>Bacteria</taxon>
        <taxon>Pseudomonadati</taxon>
        <taxon>Pseudomonadota</taxon>
        <taxon>Alphaproteobacteria</taxon>
        <taxon>Rhodobacterales</taxon>
        <taxon>Roseobacteraceae</taxon>
        <taxon>Primorskyibacter</taxon>
    </lineage>
</organism>
<sequence length="249" mass="27180">MTQIQQDQAQFPLIRTGGVDGLLVSFGDRLSEPANRAALAFRAAVVREGWDGIEETVSTLVSCFLRFDPLHLSHQELTSKVQALADSRNWYDAALPEGRRFWRVPTVYGTALAPQLEQAAAAAGMSAAEAVASLSEARVRVQALGFAPGQPYLGELPEAWDIPRQSQLTERVPNGALVVAIRQFVLFGVSAPTGWQHVGQTAITLFQPDADEPIRLRPGDEVQFIATDPETLENMRRDPDGGATYEAIR</sequence>
<dbReference type="PANTHER" id="PTHR34698:SF2">
    <property type="entry name" value="5-OXOPROLINASE SUBUNIT B"/>
    <property type="match status" value="1"/>
</dbReference>
<feature type="domain" description="Carboxyltransferase" evidence="4">
    <location>
        <begin position="12"/>
        <end position="216"/>
    </location>
</feature>
<name>A0A4R3JK49_9RHOB</name>
<dbReference type="PANTHER" id="PTHR34698">
    <property type="entry name" value="5-OXOPROLINASE SUBUNIT B"/>
    <property type="match status" value="1"/>
</dbReference>
<dbReference type="GO" id="GO:0005524">
    <property type="term" value="F:ATP binding"/>
    <property type="evidence" value="ECO:0007669"/>
    <property type="project" value="UniProtKB-KW"/>
</dbReference>
<proteinExistence type="predicted"/>
<dbReference type="InterPro" id="IPR003833">
    <property type="entry name" value="CT_C_D"/>
</dbReference>
<evidence type="ECO:0000313" key="5">
    <source>
        <dbReference type="EMBL" id="TCS65905.1"/>
    </source>
</evidence>
<protein>
    <submittedName>
        <fullName evidence="5">KipI family sensor histidine kinase inhibitor</fullName>
    </submittedName>
</protein>
<dbReference type="EMBL" id="SLZU01000003">
    <property type="protein sequence ID" value="TCS65905.1"/>
    <property type="molecule type" value="Genomic_DNA"/>
</dbReference>
<evidence type="ECO:0000259" key="4">
    <source>
        <dbReference type="SMART" id="SM00796"/>
    </source>
</evidence>
<dbReference type="SUPFAM" id="SSF160467">
    <property type="entry name" value="PH0987 N-terminal domain-like"/>
    <property type="match status" value="1"/>
</dbReference>
<keyword evidence="2" id="KW-0378">Hydrolase</keyword>
<keyword evidence="6" id="KW-1185">Reference proteome</keyword>
<dbReference type="InterPro" id="IPR029000">
    <property type="entry name" value="Cyclophilin-like_dom_sf"/>
</dbReference>
<keyword evidence="1" id="KW-0547">Nucleotide-binding</keyword>
<dbReference type="GO" id="GO:0016787">
    <property type="term" value="F:hydrolase activity"/>
    <property type="evidence" value="ECO:0007669"/>
    <property type="project" value="UniProtKB-KW"/>
</dbReference>
<dbReference type="SMART" id="SM00796">
    <property type="entry name" value="AHS1"/>
    <property type="match status" value="1"/>
</dbReference>
<evidence type="ECO:0000256" key="2">
    <source>
        <dbReference type="ARBA" id="ARBA00022801"/>
    </source>
</evidence>
<evidence type="ECO:0000256" key="1">
    <source>
        <dbReference type="ARBA" id="ARBA00022741"/>
    </source>
</evidence>
<gene>
    <name evidence="5" type="ORF">EDD52_103325</name>
</gene>
<dbReference type="Gene3D" id="2.40.100.10">
    <property type="entry name" value="Cyclophilin-like"/>
    <property type="match status" value="1"/>
</dbReference>
<keyword evidence="3" id="KW-0067">ATP-binding</keyword>
<evidence type="ECO:0000256" key="3">
    <source>
        <dbReference type="ARBA" id="ARBA00022840"/>
    </source>
</evidence>
<dbReference type="Proteomes" id="UP000295696">
    <property type="component" value="Unassembled WGS sequence"/>
</dbReference>
<dbReference type="AlphaFoldDB" id="A0A4R3JK49"/>
<dbReference type="Gene3D" id="3.30.1360.40">
    <property type="match status" value="1"/>
</dbReference>
<dbReference type="SUPFAM" id="SSF50891">
    <property type="entry name" value="Cyclophilin-like"/>
    <property type="match status" value="1"/>
</dbReference>
<reference evidence="5 6" key="1">
    <citation type="submission" date="2019-03" db="EMBL/GenBank/DDBJ databases">
        <title>Genomic Encyclopedia of Type Strains, Phase IV (KMG-IV): sequencing the most valuable type-strain genomes for metagenomic binning, comparative biology and taxonomic classification.</title>
        <authorList>
            <person name="Goeker M."/>
        </authorList>
    </citation>
    <scope>NUCLEOTIDE SEQUENCE [LARGE SCALE GENOMIC DNA]</scope>
    <source>
        <strain evidence="5 6">DSM 104836</strain>
    </source>
</reference>